<comment type="similarity">
    <text evidence="2 10">Belongs to the FliR/MopE/SpaR family.</text>
</comment>
<accession>A0A081G0I6</accession>
<organism evidence="11 12">
    <name type="scientific">Marinobacterium lacunae</name>
    <dbReference type="NCBI Taxonomy" id="1232683"/>
    <lineage>
        <taxon>Bacteria</taxon>
        <taxon>Pseudomonadati</taxon>
        <taxon>Pseudomonadota</taxon>
        <taxon>Gammaproteobacteria</taxon>
        <taxon>Oceanospirillales</taxon>
        <taxon>Oceanospirillaceae</taxon>
        <taxon>Marinobacterium</taxon>
    </lineage>
</organism>
<feature type="transmembrane region" description="Helical" evidence="10">
    <location>
        <begin position="39"/>
        <end position="58"/>
    </location>
</feature>
<reference evidence="11 12" key="1">
    <citation type="submission" date="2014-04" db="EMBL/GenBank/DDBJ databases">
        <title>Marinobacterium kochiensis sp. nov., isolated from sediment sample collected from Kochi backwaters in Kerala, India.</title>
        <authorList>
            <person name="Singh A."/>
            <person name="Pinnaka A.K."/>
        </authorList>
    </citation>
    <scope>NUCLEOTIDE SEQUENCE [LARGE SCALE GENOMIC DNA]</scope>
    <source>
        <strain evidence="11 12">AK27</strain>
    </source>
</reference>
<evidence type="ECO:0000256" key="4">
    <source>
        <dbReference type="ARBA" id="ARBA00022475"/>
    </source>
</evidence>
<feature type="transmembrane region" description="Helical" evidence="10">
    <location>
        <begin position="167"/>
        <end position="200"/>
    </location>
</feature>
<dbReference type="STRING" id="1232683.ADIMK_1537"/>
<dbReference type="PATRIC" id="fig|1232683.4.peg.1517"/>
<evidence type="ECO:0000256" key="3">
    <source>
        <dbReference type="ARBA" id="ARBA00021717"/>
    </source>
</evidence>
<dbReference type="eggNOG" id="COG1684">
    <property type="taxonomic scope" value="Bacteria"/>
</dbReference>
<sequence length="261" mass="27958">MEVDLAQIEQMVAMVLLPLFRVASMLMTMPMIGTRLVPVRARLGLALAITAVLLPVLPPVPVYEGLSGKMWLLIAEQVLIGTVLGFTLNLLMETFVVGGQLIANQMGLGFASMTDPANGTSVVVLGQFYLMLVMLMFMAMDGHLVIIETLSTSFEVLPIGFAPRLSSLWSIVLAGGWLFSAGVLMALPAVTALLVVNFAFGVMTKAAPQLNIFAIGFPFTMVLGIFIVWASLGGFLGQYEAFSRSVLELITSVIQEAGLRG</sequence>
<evidence type="ECO:0000256" key="2">
    <source>
        <dbReference type="ARBA" id="ARBA00009772"/>
    </source>
</evidence>
<name>A0A081G0I6_9GAMM</name>
<dbReference type="Pfam" id="PF01311">
    <property type="entry name" value="Bac_export_1"/>
    <property type="match status" value="1"/>
</dbReference>
<feature type="transmembrane region" description="Helical" evidence="10">
    <location>
        <begin position="122"/>
        <end position="147"/>
    </location>
</feature>
<dbReference type="EMBL" id="JMQN01000018">
    <property type="protein sequence ID" value="KEA64291.1"/>
    <property type="molecule type" value="Genomic_DNA"/>
</dbReference>
<dbReference type="OrthoDB" id="9797790at2"/>
<keyword evidence="8 10" id="KW-0975">Bacterial flagellum</keyword>
<evidence type="ECO:0000256" key="7">
    <source>
        <dbReference type="ARBA" id="ARBA00023136"/>
    </source>
</evidence>
<dbReference type="InterPro" id="IPR002010">
    <property type="entry name" value="T3SS_IM_R"/>
</dbReference>
<keyword evidence="7 10" id="KW-0472">Membrane</keyword>
<keyword evidence="6 10" id="KW-1133">Transmembrane helix</keyword>
<feature type="transmembrane region" description="Helical" evidence="10">
    <location>
        <begin position="78"/>
        <end position="102"/>
    </location>
</feature>
<dbReference type="PANTHER" id="PTHR30065:SF8">
    <property type="entry name" value="FLAGELLAR BIOSYNTHETIC PROTEIN FLIR"/>
    <property type="match status" value="1"/>
</dbReference>
<dbReference type="NCBIfam" id="TIGR01400">
    <property type="entry name" value="fliR"/>
    <property type="match status" value="1"/>
</dbReference>
<dbReference type="PRINTS" id="PR00953">
    <property type="entry name" value="TYPE3IMRPROT"/>
</dbReference>
<protein>
    <recommendedName>
        <fullName evidence="3 9">Flagellar biosynthetic protein FliR</fullName>
    </recommendedName>
</protein>
<keyword evidence="11" id="KW-0969">Cilium</keyword>
<dbReference type="PANTHER" id="PTHR30065">
    <property type="entry name" value="FLAGELLAR BIOSYNTHETIC PROTEIN FLIR"/>
    <property type="match status" value="1"/>
</dbReference>
<evidence type="ECO:0000256" key="5">
    <source>
        <dbReference type="ARBA" id="ARBA00022692"/>
    </source>
</evidence>
<comment type="function">
    <text evidence="1 10">Role in flagellar biosynthesis.</text>
</comment>
<keyword evidence="11" id="KW-0282">Flagellum</keyword>
<evidence type="ECO:0000256" key="1">
    <source>
        <dbReference type="ARBA" id="ARBA00002578"/>
    </source>
</evidence>
<dbReference type="GO" id="GO:0044780">
    <property type="term" value="P:bacterial-type flagellum assembly"/>
    <property type="evidence" value="ECO:0007669"/>
    <property type="project" value="UniProtKB-UniRule"/>
</dbReference>
<feature type="transmembrane region" description="Helical" evidence="10">
    <location>
        <begin position="212"/>
        <end position="232"/>
    </location>
</feature>
<keyword evidence="12" id="KW-1185">Reference proteome</keyword>
<proteinExistence type="inferred from homology"/>
<keyword evidence="5 10" id="KW-0812">Transmembrane</keyword>
<comment type="subcellular location">
    <subcellularLocation>
        <location evidence="10">Cell membrane</location>
        <topology evidence="10">Multi-pass membrane protein</topology>
    </subcellularLocation>
    <subcellularLocation>
        <location evidence="10">Bacterial flagellum basal body</location>
    </subcellularLocation>
</comment>
<dbReference type="GO" id="GO:0005886">
    <property type="term" value="C:plasma membrane"/>
    <property type="evidence" value="ECO:0007669"/>
    <property type="project" value="UniProtKB-SubCell"/>
</dbReference>
<dbReference type="GO" id="GO:0006605">
    <property type="term" value="P:protein targeting"/>
    <property type="evidence" value="ECO:0007669"/>
    <property type="project" value="UniProtKB-UniRule"/>
</dbReference>
<evidence type="ECO:0000313" key="12">
    <source>
        <dbReference type="Proteomes" id="UP000028252"/>
    </source>
</evidence>
<gene>
    <name evidence="11" type="ORF">ADIMK_1537</name>
</gene>
<dbReference type="RefSeq" id="WP_036185839.1">
    <property type="nucleotide sequence ID" value="NZ_JMQN01000018.1"/>
</dbReference>
<evidence type="ECO:0000256" key="8">
    <source>
        <dbReference type="ARBA" id="ARBA00023143"/>
    </source>
</evidence>
<evidence type="ECO:0000256" key="9">
    <source>
        <dbReference type="NCBIfam" id="TIGR01400"/>
    </source>
</evidence>
<dbReference type="Proteomes" id="UP000028252">
    <property type="component" value="Unassembled WGS sequence"/>
</dbReference>
<feature type="transmembrane region" description="Helical" evidence="10">
    <location>
        <begin position="12"/>
        <end position="32"/>
    </location>
</feature>
<dbReference type="GO" id="GO:0009425">
    <property type="term" value="C:bacterial-type flagellum basal body"/>
    <property type="evidence" value="ECO:0007669"/>
    <property type="project" value="UniProtKB-SubCell"/>
</dbReference>
<keyword evidence="4 10" id="KW-1003">Cell membrane</keyword>
<dbReference type="InterPro" id="IPR006303">
    <property type="entry name" value="FliR"/>
</dbReference>
<evidence type="ECO:0000256" key="10">
    <source>
        <dbReference type="RuleBase" id="RU362071"/>
    </source>
</evidence>
<evidence type="ECO:0000313" key="11">
    <source>
        <dbReference type="EMBL" id="KEA64291.1"/>
    </source>
</evidence>
<comment type="caution">
    <text evidence="11">The sequence shown here is derived from an EMBL/GenBank/DDBJ whole genome shotgun (WGS) entry which is preliminary data.</text>
</comment>
<dbReference type="AlphaFoldDB" id="A0A081G0I6"/>
<evidence type="ECO:0000256" key="6">
    <source>
        <dbReference type="ARBA" id="ARBA00022989"/>
    </source>
</evidence>
<keyword evidence="11" id="KW-0966">Cell projection</keyword>